<feature type="transmembrane region" description="Helical" evidence="7">
    <location>
        <begin position="385"/>
        <end position="405"/>
    </location>
</feature>
<feature type="transmembrane region" description="Helical" evidence="7">
    <location>
        <begin position="624"/>
        <end position="648"/>
    </location>
</feature>
<evidence type="ECO:0000256" key="7">
    <source>
        <dbReference type="SAM" id="Phobius"/>
    </source>
</evidence>
<dbReference type="Pfam" id="PF07810">
    <property type="entry name" value="TMC"/>
    <property type="match status" value="1"/>
</dbReference>
<protein>
    <submittedName>
        <fullName evidence="10">Transmembrane channel-like protein 7</fullName>
    </submittedName>
</protein>
<feature type="compositionally biased region" description="Basic residues" evidence="6">
    <location>
        <begin position="56"/>
        <end position="69"/>
    </location>
</feature>
<dbReference type="GO" id="GO:0005886">
    <property type="term" value="C:plasma membrane"/>
    <property type="evidence" value="ECO:0007669"/>
    <property type="project" value="InterPro"/>
</dbReference>
<evidence type="ECO:0000313" key="9">
    <source>
        <dbReference type="Proteomes" id="UP000515135"/>
    </source>
</evidence>
<organism evidence="9 10">
    <name type="scientific">Branchiostoma belcheri</name>
    <name type="common">Amphioxus</name>
    <dbReference type="NCBI Taxonomy" id="7741"/>
    <lineage>
        <taxon>Eukaryota</taxon>
        <taxon>Metazoa</taxon>
        <taxon>Chordata</taxon>
        <taxon>Cephalochordata</taxon>
        <taxon>Leptocardii</taxon>
        <taxon>Amphioxiformes</taxon>
        <taxon>Branchiostomatidae</taxon>
        <taxon>Branchiostoma</taxon>
    </lineage>
</organism>
<dbReference type="GeneID" id="109462654"/>
<feature type="region of interest" description="Disordered" evidence="6">
    <location>
        <begin position="1"/>
        <end position="32"/>
    </location>
</feature>
<dbReference type="InterPro" id="IPR038900">
    <property type="entry name" value="TMC"/>
</dbReference>
<feature type="domain" description="TMC" evidence="8">
    <location>
        <begin position="509"/>
        <end position="619"/>
    </location>
</feature>
<proteinExistence type="inferred from homology"/>
<dbReference type="AlphaFoldDB" id="A0A6P4XRQ9"/>
<feature type="transmembrane region" description="Helical" evidence="7">
    <location>
        <begin position="577"/>
        <end position="600"/>
    </location>
</feature>
<evidence type="ECO:0000256" key="2">
    <source>
        <dbReference type="ARBA" id="ARBA00006510"/>
    </source>
</evidence>
<evidence type="ECO:0000256" key="3">
    <source>
        <dbReference type="ARBA" id="ARBA00022692"/>
    </source>
</evidence>
<feature type="compositionally biased region" description="Polar residues" evidence="6">
    <location>
        <begin position="783"/>
        <end position="798"/>
    </location>
</feature>
<feature type="compositionally biased region" description="Basic and acidic residues" evidence="6">
    <location>
        <begin position="10"/>
        <end position="22"/>
    </location>
</feature>
<keyword evidence="5 7" id="KW-0472">Membrane</keyword>
<evidence type="ECO:0000259" key="8">
    <source>
        <dbReference type="Pfam" id="PF07810"/>
    </source>
</evidence>
<feature type="region of interest" description="Disordered" evidence="6">
    <location>
        <begin position="48"/>
        <end position="77"/>
    </location>
</feature>
<dbReference type="InterPro" id="IPR012496">
    <property type="entry name" value="TMC_dom"/>
</dbReference>
<name>A0A6P4XRQ9_BRABE</name>
<feature type="transmembrane region" description="Helical" evidence="7">
    <location>
        <begin position="288"/>
        <end position="306"/>
    </location>
</feature>
<feature type="transmembrane region" description="Helical" evidence="7">
    <location>
        <begin position="680"/>
        <end position="704"/>
    </location>
</feature>
<reference evidence="10" key="1">
    <citation type="submission" date="2025-08" db="UniProtKB">
        <authorList>
            <consortium name="RefSeq"/>
        </authorList>
    </citation>
    <scope>IDENTIFICATION</scope>
    <source>
        <tissue evidence="10">Gonad</tissue>
    </source>
</reference>
<evidence type="ECO:0000313" key="10">
    <source>
        <dbReference type="RefSeq" id="XP_019614773.1"/>
    </source>
</evidence>
<comment type="similarity">
    <text evidence="2">Belongs to the TMC family.</text>
</comment>
<keyword evidence="4 7" id="KW-1133">Transmembrane helix</keyword>
<dbReference type="RefSeq" id="XP_019614773.1">
    <property type="nucleotide sequence ID" value="XM_019759214.1"/>
</dbReference>
<evidence type="ECO:0000256" key="5">
    <source>
        <dbReference type="ARBA" id="ARBA00023136"/>
    </source>
</evidence>
<evidence type="ECO:0000256" key="1">
    <source>
        <dbReference type="ARBA" id="ARBA00004141"/>
    </source>
</evidence>
<dbReference type="OrthoDB" id="1936208at2759"/>
<dbReference type="PANTHER" id="PTHR23302:SF24">
    <property type="entry name" value="TMC DOMAIN-CONTAINING PROTEIN"/>
    <property type="match status" value="1"/>
</dbReference>
<dbReference type="PANTHER" id="PTHR23302">
    <property type="entry name" value="TRANSMEMBRANE CHANNEL-RELATED"/>
    <property type="match status" value="1"/>
</dbReference>
<evidence type="ECO:0000256" key="6">
    <source>
        <dbReference type="SAM" id="MobiDB-lite"/>
    </source>
</evidence>
<feature type="transmembrane region" description="Helical" evidence="7">
    <location>
        <begin position="180"/>
        <end position="202"/>
    </location>
</feature>
<sequence>MSDSPLPGQVEEKEMQEMEKGATDGPISAPSQSDVISTHNILASMPSKTSQWSMSMHRRGRSARHRSARSARGTRPALLDVEGQGQDDEADLLAEEIAEGKMAVRDLAKPMDAKREMLRRLQGKRLKGFGWKVSAQRRWKKSKENMHDFFAKLEVWRSPMHSIEGKFGTGILSYFQFMRWLLFLNLVIFLLMFLFILLPSLIFTRQEALVTSQANSTNTTQANCESKYVPYNESLYQPPENHISDYIVDALQGKGIMEHTHLFYGYYENTIQRIQETDDFTFTYNLPLAYLLTSLSYFLISLVLMVRNSAQGLQESLVSSEDKFYTYCNKVFAGWDFCINDGRAADLKHGQIRYELKTDLEEQRILQKQAKRTGGEKCRLYSVRFIVNVFVLAILGAGGFLIYYASTFALQWTSQFGTDPNTDSFLKLLVTYTPSLTITGLNMIVPIIFDKLVGFEDYSPEFEIQMTLLRTVFLRLASVATLLGTLYTQIACSTYADPECQVCDVEIRCWETYVGQEMYKLVIMDFLVGTAVTLFVEFPRKFIVSRFKDKLEDVVGYQEFQIPKNVLDIVYSQTLCWIGTFFAPMLPAICVIKTFIFFYLKKLSLMHNCVPSTKPFRASKSRTFFMVILLVSFLLCIIPVGIGIVQIYPSRACGPFRSLNTMFEIVTQTIMGWPKIVRDIFFFIGSAGFLVPAVLILCLLLYYFRALSVAHKKMVAVLKDQLILEGKDKHFLLQRVYELQGTTDPTRAKQKKAQADRKAAAAAKTTPNGHNNESPPPRVPSSAWDNNTSHPNSVNDGW</sequence>
<dbReference type="GO" id="GO:0008381">
    <property type="term" value="F:mechanosensitive monoatomic ion channel activity"/>
    <property type="evidence" value="ECO:0007669"/>
    <property type="project" value="TreeGrafter"/>
</dbReference>
<feature type="transmembrane region" description="Helical" evidence="7">
    <location>
        <begin position="425"/>
        <end position="449"/>
    </location>
</feature>
<dbReference type="Proteomes" id="UP000515135">
    <property type="component" value="Unplaced"/>
</dbReference>
<accession>A0A6P4XRQ9</accession>
<keyword evidence="9" id="KW-1185">Reference proteome</keyword>
<gene>
    <name evidence="10" type="primary">LOC109462654</name>
</gene>
<keyword evidence="3 7" id="KW-0812">Transmembrane</keyword>
<dbReference type="KEGG" id="bbel:109462654"/>
<comment type="subcellular location">
    <subcellularLocation>
        <location evidence="1">Membrane</location>
        <topology evidence="1">Multi-pass membrane protein</topology>
    </subcellularLocation>
</comment>
<evidence type="ECO:0000256" key="4">
    <source>
        <dbReference type="ARBA" id="ARBA00022989"/>
    </source>
</evidence>
<feature type="region of interest" description="Disordered" evidence="6">
    <location>
        <begin position="744"/>
        <end position="798"/>
    </location>
</feature>